<dbReference type="PANTHER" id="PTHR38439:SF2">
    <property type="entry name" value="OUTER MEMBRANE PROTEIN H.8"/>
    <property type="match status" value="1"/>
</dbReference>
<dbReference type="GO" id="GO:0005507">
    <property type="term" value="F:copper ion binding"/>
    <property type="evidence" value="ECO:0007669"/>
    <property type="project" value="InterPro"/>
</dbReference>
<accession>A0A4Q1C8K0</accession>
<dbReference type="InterPro" id="IPR028871">
    <property type="entry name" value="BlueCu_1_BS"/>
</dbReference>
<dbReference type="RefSeq" id="WP_129046546.1">
    <property type="nucleotide sequence ID" value="NZ_SDHX01000001.1"/>
</dbReference>
<dbReference type="InterPro" id="IPR000923">
    <property type="entry name" value="BlueCu_1"/>
</dbReference>
<organism evidence="7 8">
    <name type="scientific">Oleiharenicola lentus</name>
    <dbReference type="NCBI Taxonomy" id="2508720"/>
    <lineage>
        <taxon>Bacteria</taxon>
        <taxon>Pseudomonadati</taxon>
        <taxon>Verrucomicrobiota</taxon>
        <taxon>Opitutia</taxon>
        <taxon>Opitutales</taxon>
        <taxon>Opitutaceae</taxon>
        <taxon>Oleiharenicola</taxon>
    </lineage>
</organism>
<dbReference type="AlphaFoldDB" id="A0A4Q1C8K0"/>
<dbReference type="EMBL" id="SDHX01000001">
    <property type="protein sequence ID" value="RXK55180.1"/>
    <property type="molecule type" value="Genomic_DNA"/>
</dbReference>
<proteinExistence type="predicted"/>
<dbReference type="GO" id="GO:0009055">
    <property type="term" value="F:electron transfer activity"/>
    <property type="evidence" value="ECO:0007669"/>
    <property type="project" value="InterPro"/>
</dbReference>
<keyword evidence="2" id="KW-0479">Metal-binding</keyword>
<evidence type="ECO:0000313" key="8">
    <source>
        <dbReference type="Proteomes" id="UP000290218"/>
    </source>
</evidence>
<feature type="chain" id="PRO_5020899475" evidence="5">
    <location>
        <begin position="22"/>
        <end position="169"/>
    </location>
</feature>
<comment type="caution">
    <text evidence="7">The sequence shown here is derived from an EMBL/GenBank/DDBJ whole genome shotgun (WGS) entry which is preliminary data.</text>
</comment>
<dbReference type="SUPFAM" id="SSF49503">
    <property type="entry name" value="Cupredoxins"/>
    <property type="match status" value="1"/>
</dbReference>
<gene>
    <name evidence="7" type="ORF">ESB00_04585</name>
</gene>
<name>A0A4Q1C8K0_9BACT</name>
<dbReference type="PANTHER" id="PTHR38439">
    <property type="entry name" value="AURACYANIN-B"/>
    <property type="match status" value="1"/>
</dbReference>
<keyword evidence="3" id="KW-0249">Electron transport</keyword>
<evidence type="ECO:0000256" key="3">
    <source>
        <dbReference type="ARBA" id="ARBA00022982"/>
    </source>
</evidence>
<evidence type="ECO:0000256" key="1">
    <source>
        <dbReference type="ARBA" id="ARBA00022448"/>
    </source>
</evidence>
<evidence type="ECO:0000256" key="4">
    <source>
        <dbReference type="ARBA" id="ARBA00023008"/>
    </source>
</evidence>
<sequence length="169" mass="17475">MKIHSTLILPFLAAGALLLSACGKSEAPAAAASAAAPAPDGVKAVSITADDSMKFSVTEIRAVAGEKVRVTFKNVGRMPKQAMGHNWILLVPMADNEVLALAQAAAARAPEYQPADATKVLAHTKLLGPNESDTVEFTAPATPGDYPFVCTFPGHAALMKGKLIVAPKS</sequence>
<evidence type="ECO:0000256" key="5">
    <source>
        <dbReference type="SAM" id="SignalP"/>
    </source>
</evidence>
<keyword evidence="5" id="KW-0732">Signal</keyword>
<dbReference type="Proteomes" id="UP000290218">
    <property type="component" value="Unassembled WGS sequence"/>
</dbReference>
<evidence type="ECO:0000313" key="7">
    <source>
        <dbReference type="EMBL" id="RXK55180.1"/>
    </source>
</evidence>
<dbReference type="Pfam" id="PF00127">
    <property type="entry name" value="Copper-bind"/>
    <property type="match status" value="1"/>
</dbReference>
<keyword evidence="1" id="KW-0813">Transport</keyword>
<dbReference type="OrthoDB" id="9814063at2"/>
<protein>
    <submittedName>
        <fullName evidence="7">Azurin</fullName>
    </submittedName>
</protein>
<keyword evidence="8" id="KW-1185">Reference proteome</keyword>
<dbReference type="Gene3D" id="2.60.40.420">
    <property type="entry name" value="Cupredoxins - blue copper proteins"/>
    <property type="match status" value="1"/>
</dbReference>
<dbReference type="InterPro" id="IPR050845">
    <property type="entry name" value="Cu-binding_ET"/>
</dbReference>
<feature type="domain" description="Blue (type 1) copper" evidence="6">
    <location>
        <begin position="49"/>
        <end position="165"/>
    </location>
</feature>
<reference evidence="7 8" key="1">
    <citation type="submission" date="2019-01" db="EMBL/GenBank/DDBJ databases">
        <title>Lacunisphaera sp. strain TWA-58.</title>
        <authorList>
            <person name="Chen W.-M."/>
        </authorList>
    </citation>
    <scope>NUCLEOTIDE SEQUENCE [LARGE SCALE GENOMIC DNA]</scope>
    <source>
        <strain evidence="7 8">TWA-58</strain>
    </source>
</reference>
<feature type="signal peptide" evidence="5">
    <location>
        <begin position="1"/>
        <end position="21"/>
    </location>
</feature>
<evidence type="ECO:0000259" key="6">
    <source>
        <dbReference type="Pfam" id="PF00127"/>
    </source>
</evidence>
<dbReference type="PROSITE" id="PS00196">
    <property type="entry name" value="COPPER_BLUE"/>
    <property type="match status" value="1"/>
</dbReference>
<dbReference type="PROSITE" id="PS51257">
    <property type="entry name" value="PROKAR_LIPOPROTEIN"/>
    <property type="match status" value="1"/>
</dbReference>
<dbReference type="InterPro" id="IPR008972">
    <property type="entry name" value="Cupredoxin"/>
</dbReference>
<keyword evidence="4" id="KW-0186">Copper</keyword>
<evidence type="ECO:0000256" key="2">
    <source>
        <dbReference type="ARBA" id="ARBA00022723"/>
    </source>
</evidence>